<name>A0A915HKS2_ROMCU</name>
<feature type="compositionally biased region" description="Polar residues" evidence="1">
    <location>
        <begin position="20"/>
        <end position="40"/>
    </location>
</feature>
<proteinExistence type="predicted"/>
<evidence type="ECO:0000256" key="1">
    <source>
        <dbReference type="SAM" id="MobiDB-lite"/>
    </source>
</evidence>
<keyword evidence="3" id="KW-1185">Reference proteome</keyword>
<dbReference type="AlphaFoldDB" id="A0A915HKS2"/>
<protein>
    <submittedName>
        <fullName evidence="4">Uncharacterized protein</fullName>
    </submittedName>
</protein>
<reference evidence="4" key="1">
    <citation type="submission" date="2022-11" db="UniProtKB">
        <authorList>
            <consortium name="WormBaseParasite"/>
        </authorList>
    </citation>
    <scope>IDENTIFICATION</scope>
</reference>
<feature type="chain" id="PRO_5036765401" evidence="2">
    <location>
        <begin position="19"/>
        <end position="202"/>
    </location>
</feature>
<sequence length="202" mass="20491">MWTLFLTTVILVARNSRGDNQQQQCTGQWQSHDQCMQSRQSEYRRTSDLSSSDRSDMKAKVRVCFKNSSSSSSSSTSVDTSDFGTSLGSTTDFGSLLSGGGLMPDPSSILAPSTSLTSSLGTGTGIGNLGSVLGGGFDPSQILGNSFDFQSMLSNAGTGGGLLSGLTSGSGLGSGLLSGAGSGLLSGGSFPDLSSLIGGRKK</sequence>
<evidence type="ECO:0000256" key="2">
    <source>
        <dbReference type="SAM" id="SignalP"/>
    </source>
</evidence>
<dbReference type="WBParaSite" id="nRc.2.0.1.t02269-RA">
    <property type="protein sequence ID" value="nRc.2.0.1.t02269-RA"/>
    <property type="gene ID" value="nRc.2.0.1.g02269"/>
</dbReference>
<dbReference type="Proteomes" id="UP000887565">
    <property type="component" value="Unplaced"/>
</dbReference>
<evidence type="ECO:0000313" key="3">
    <source>
        <dbReference type="Proteomes" id="UP000887565"/>
    </source>
</evidence>
<keyword evidence="2" id="KW-0732">Signal</keyword>
<feature type="compositionally biased region" description="Basic and acidic residues" evidence="1">
    <location>
        <begin position="41"/>
        <end position="55"/>
    </location>
</feature>
<feature type="signal peptide" evidence="2">
    <location>
        <begin position="1"/>
        <end position="18"/>
    </location>
</feature>
<accession>A0A915HKS2</accession>
<evidence type="ECO:0000313" key="4">
    <source>
        <dbReference type="WBParaSite" id="nRc.2.0.1.t02269-RA"/>
    </source>
</evidence>
<feature type="region of interest" description="Disordered" evidence="1">
    <location>
        <begin position="20"/>
        <end position="55"/>
    </location>
</feature>
<organism evidence="3 4">
    <name type="scientific">Romanomermis culicivorax</name>
    <name type="common">Nematode worm</name>
    <dbReference type="NCBI Taxonomy" id="13658"/>
    <lineage>
        <taxon>Eukaryota</taxon>
        <taxon>Metazoa</taxon>
        <taxon>Ecdysozoa</taxon>
        <taxon>Nematoda</taxon>
        <taxon>Enoplea</taxon>
        <taxon>Dorylaimia</taxon>
        <taxon>Mermithida</taxon>
        <taxon>Mermithoidea</taxon>
        <taxon>Mermithidae</taxon>
        <taxon>Romanomermis</taxon>
    </lineage>
</organism>